<dbReference type="RefSeq" id="WP_143166368.1">
    <property type="nucleotide sequence ID" value="NZ_BJXU01000094.1"/>
</dbReference>
<evidence type="ECO:0000313" key="3">
    <source>
        <dbReference type="Proteomes" id="UP000184123"/>
    </source>
</evidence>
<dbReference type="PANTHER" id="PTHR39166">
    <property type="entry name" value="BLL1166 PROTEIN"/>
    <property type="match status" value="1"/>
</dbReference>
<keyword evidence="4" id="KW-1185">Reference proteome</keyword>
<organism evidence="2 3">
    <name type="scientific">Halomonas cupida</name>
    <dbReference type="NCBI Taxonomy" id="44933"/>
    <lineage>
        <taxon>Bacteria</taxon>
        <taxon>Pseudomonadati</taxon>
        <taxon>Pseudomonadota</taxon>
        <taxon>Gammaproteobacteria</taxon>
        <taxon>Oceanospirillales</taxon>
        <taxon>Halomonadaceae</taxon>
        <taxon>Halomonas</taxon>
    </lineage>
</organism>
<accession>A0A1M7JSY6</accession>
<dbReference type="Proteomes" id="UP000321726">
    <property type="component" value="Unassembled WGS sequence"/>
</dbReference>
<sequence>MEDRLVSWLMADSLRFEALHLASELGLSDWCLAAGFVRNLVWDRLHGYRQSTPLDDIDLVYFDSHNPTSDRDRALEARLKASSALPWSVKNQARMHLRNNDPAYSNTTEAMSYWVEIETAIGARLSADGRHIEFVAPFGLAPLFAGTLTPNPKRPGRDAFMARVEGKSWLSKWPRLVLRT</sequence>
<dbReference type="AlphaFoldDB" id="A0A1M7JSY6"/>
<dbReference type="InterPro" id="IPR009267">
    <property type="entry name" value="NTP_transf_6"/>
</dbReference>
<gene>
    <name evidence="1" type="ORF">HCU01_24420</name>
    <name evidence="2" type="ORF">SAMN05660971_03294</name>
</gene>
<dbReference type="EMBL" id="BJXU01000094">
    <property type="protein sequence ID" value="GEN24493.1"/>
    <property type="molecule type" value="Genomic_DNA"/>
</dbReference>
<dbReference type="OrthoDB" id="9805247at2"/>
<reference evidence="2 3" key="1">
    <citation type="submission" date="2016-11" db="EMBL/GenBank/DDBJ databases">
        <authorList>
            <person name="Jaros S."/>
            <person name="Januszkiewicz K."/>
            <person name="Wedrychowicz H."/>
        </authorList>
    </citation>
    <scope>NUCLEOTIDE SEQUENCE [LARGE SCALE GENOMIC DNA]</scope>
    <source>
        <strain evidence="2 3">DSM 4740</strain>
    </source>
</reference>
<proteinExistence type="predicted"/>
<dbReference type="EMBL" id="FRCA01000009">
    <property type="protein sequence ID" value="SHM56031.1"/>
    <property type="molecule type" value="Genomic_DNA"/>
</dbReference>
<dbReference type="PANTHER" id="PTHR39166:SF1">
    <property type="entry name" value="BLL1166 PROTEIN"/>
    <property type="match status" value="1"/>
</dbReference>
<protein>
    <submittedName>
        <fullName evidence="1">Nitrate reductase</fullName>
    </submittedName>
</protein>
<evidence type="ECO:0000313" key="1">
    <source>
        <dbReference type="EMBL" id="GEN24493.1"/>
    </source>
</evidence>
<evidence type="ECO:0000313" key="2">
    <source>
        <dbReference type="EMBL" id="SHM56031.1"/>
    </source>
</evidence>
<dbReference type="Proteomes" id="UP000184123">
    <property type="component" value="Unassembled WGS sequence"/>
</dbReference>
<dbReference type="Pfam" id="PF06042">
    <property type="entry name" value="NTP_transf_6"/>
    <property type="match status" value="1"/>
</dbReference>
<evidence type="ECO:0000313" key="4">
    <source>
        <dbReference type="Proteomes" id="UP000321726"/>
    </source>
</evidence>
<name>A0A1M7JSY6_9GAMM</name>
<reference evidence="1 4" key="2">
    <citation type="submission" date="2019-07" db="EMBL/GenBank/DDBJ databases">
        <title>Whole genome shotgun sequence of Halomonas cupida NBRC 102219.</title>
        <authorList>
            <person name="Hosoyama A."/>
            <person name="Uohara A."/>
            <person name="Ohji S."/>
            <person name="Ichikawa N."/>
        </authorList>
    </citation>
    <scope>NUCLEOTIDE SEQUENCE [LARGE SCALE GENOMIC DNA]</scope>
    <source>
        <strain evidence="1 4">NBRC 102219</strain>
    </source>
</reference>